<dbReference type="PANTHER" id="PTHR47894">
    <property type="entry name" value="HTH-TYPE TRANSCRIPTIONAL REGULATOR GADX"/>
    <property type="match status" value="1"/>
</dbReference>
<accession>A0ABZ2KX67</accession>
<reference evidence="5" key="1">
    <citation type="submission" date="2021-12" db="EMBL/GenBank/DDBJ databases">
        <title>Discovery of the Pendulisporaceae a myxobacterial family with distinct sporulation behavior and unique specialized metabolism.</title>
        <authorList>
            <person name="Garcia R."/>
            <person name="Popoff A."/>
            <person name="Bader C.D."/>
            <person name="Loehr J."/>
            <person name="Walesch S."/>
            <person name="Walt C."/>
            <person name="Boldt J."/>
            <person name="Bunk B."/>
            <person name="Haeckl F.J.F.P.J."/>
            <person name="Gunesch A.P."/>
            <person name="Birkelbach J."/>
            <person name="Nuebel U."/>
            <person name="Pietschmann T."/>
            <person name="Bach T."/>
            <person name="Mueller R."/>
        </authorList>
    </citation>
    <scope>NUCLEOTIDE SEQUENCE</scope>
    <source>
        <strain evidence="5">MSr11367</strain>
    </source>
</reference>
<protein>
    <submittedName>
        <fullName evidence="5">AraC family transcriptional regulator</fullName>
    </submittedName>
</protein>
<keyword evidence="6" id="KW-1185">Reference proteome</keyword>
<name>A0ABZ2KX67_9BACT</name>
<evidence type="ECO:0000313" key="6">
    <source>
        <dbReference type="Proteomes" id="UP001374803"/>
    </source>
</evidence>
<dbReference type="InterPro" id="IPR020449">
    <property type="entry name" value="Tscrpt_reg_AraC-type_HTH"/>
</dbReference>
<evidence type="ECO:0000313" key="5">
    <source>
        <dbReference type="EMBL" id="WXB03289.1"/>
    </source>
</evidence>
<dbReference type="PRINTS" id="PR00032">
    <property type="entry name" value="HTHARAC"/>
</dbReference>
<feature type="domain" description="HTH araC/xylS-type" evidence="4">
    <location>
        <begin position="236"/>
        <end position="335"/>
    </location>
</feature>
<dbReference type="Pfam" id="PF12833">
    <property type="entry name" value="HTH_18"/>
    <property type="match status" value="1"/>
</dbReference>
<dbReference type="RefSeq" id="WP_394832919.1">
    <property type="nucleotide sequence ID" value="NZ_CP089929.1"/>
</dbReference>
<dbReference type="Proteomes" id="UP001374803">
    <property type="component" value="Chromosome"/>
</dbReference>
<dbReference type="SMART" id="SM00342">
    <property type="entry name" value="HTH_ARAC"/>
    <property type="match status" value="1"/>
</dbReference>
<dbReference type="PANTHER" id="PTHR47894:SF1">
    <property type="entry name" value="HTH-TYPE TRANSCRIPTIONAL REGULATOR VQSM"/>
    <property type="match status" value="1"/>
</dbReference>
<keyword evidence="3" id="KW-0804">Transcription</keyword>
<sequence>MLIRSPFLPLLFESMRANGHEATADGIQRELELPAPTAGLVSEMTVPLPTFRAATALAAERLGDDYLGLHLAMRVPHGSYGLLEYAARNAPDVGEVLNRIARYLPLVSDTTRIELRKLEQECSLVHYVPEEPGAIGRHANEFSLAMVLRVVREASQVAVSARRVEFAHGAPADTAELERFFGTSNIAFDAAHNLLAFEERTIALPINGSDLALLPWLDSYAATMLPHESALAARIPGLHEQIRLCLQTKEAPTLAEVARRMQLSGRTLQRRLQDARTSFQDVLDAVRRELAESYLSDPKLTVYEIALLLGYSHRSGFERAFMKWCGTTPREFRLRRARAS</sequence>
<dbReference type="EMBL" id="CP089983">
    <property type="protein sequence ID" value="WXB03289.1"/>
    <property type="molecule type" value="Genomic_DNA"/>
</dbReference>
<dbReference type="Gene3D" id="1.10.10.60">
    <property type="entry name" value="Homeodomain-like"/>
    <property type="match status" value="1"/>
</dbReference>
<keyword evidence="1" id="KW-0805">Transcription regulation</keyword>
<organism evidence="5 6">
    <name type="scientific">Pendulispora rubella</name>
    <dbReference type="NCBI Taxonomy" id="2741070"/>
    <lineage>
        <taxon>Bacteria</taxon>
        <taxon>Pseudomonadati</taxon>
        <taxon>Myxococcota</taxon>
        <taxon>Myxococcia</taxon>
        <taxon>Myxococcales</taxon>
        <taxon>Sorangiineae</taxon>
        <taxon>Pendulisporaceae</taxon>
        <taxon>Pendulispora</taxon>
    </lineage>
</organism>
<dbReference type="SUPFAM" id="SSF46689">
    <property type="entry name" value="Homeodomain-like"/>
    <property type="match status" value="1"/>
</dbReference>
<evidence type="ECO:0000259" key="4">
    <source>
        <dbReference type="PROSITE" id="PS01124"/>
    </source>
</evidence>
<proteinExistence type="predicted"/>
<evidence type="ECO:0000256" key="2">
    <source>
        <dbReference type="ARBA" id="ARBA00023125"/>
    </source>
</evidence>
<dbReference type="InterPro" id="IPR018060">
    <property type="entry name" value="HTH_AraC"/>
</dbReference>
<dbReference type="InterPro" id="IPR032687">
    <property type="entry name" value="AraC-type_N"/>
</dbReference>
<dbReference type="InterPro" id="IPR009057">
    <property type="entry name" value="Homeodomain-like_sf"/>
</dbReference>
<dbReference type="PROSITE" id="PS01124">
    <property type="entry name" value="HTH_ARAC_FAMILY_2"/>
    <property type="match status" value="1"/>
</dbReference>
<gene>
    <name evidence="5" type="ORF">LVJ94_41100</name>
</gene>
<keyword evidence="2" id="KW-0238">DNA-binding</keyword>
<evidence type="ECO:0000256" key="3">
    <source>
        <dbReference type="ARBA" id="ARBA00023163"/>
    </source>
</evidence>
<evidence type="ECO:0000256" key="1">
    <source>
        <dbReference type="ARBA" id="ARBA00023015"/>
    </source>
</evidence>
<dbReference type="Pfam" id="PF12625">
    <property type="entry name" value="Arabinose_bd"/>
    <property type="match status" value="1"/>
</dbReference>